<dbReference type="EMBL" id="JAAXPC010000003">
    <property type="protein sequence ID" value="NKY01410.1"/>
    <property type="molecule type" value="Genomic_DNA"/>
</dbReference>
<keyword evidence="5" id="KW-0001">2Fe-2S</keyword>
<sequence>MEFSLQHTNSHEHHAMVVAAKDVVATDVVALTLAAANPTRAPGDTADGHSADSNGADGATRVPEWDPGSHIDLILGADLIRQYSLCGSVADGDHLRIAVLREPSGRGGSERVHDVLAVGDTVEIKGPRNHFPLVNAASYLFVAGGIGITPLIPMIAQVDDAGAEWSLLYGGRTRKGMAFAEDLVDKYGDRVTVRPEDEYGLLPLADALDDQRVGTTVYCCGPEPLLTAIEKLCDTRPDVELHVERFAPKAQTADGTDGAAFEVELAQSGREIRVGEGETVLDALLREGIDHDFSCREGTCGTCETAVLDGVPDHRDSVLSDEEKAENDCMMVCVSRSCSSRLVLDL</sequence>
<dbReference type="InterPro" id="IPR017938">
    <property type="entry name" value="Riboflavin_synthase-like_b-brl"/>
</dbReference>
<keyword evidence="3" id="KW-0285">Flavoprotein</keyword>
<dbReference type="PANTHER" id="PTHR47354">
    <property type="entry name" value="NADH OXIDOREDUCTASE HCR"/>
    <property type="match status" value="1"/>
</dbReference>
<dbReference type="Gene3D" id="2.40.30.10">
    <property type="entry name" value="Translation factors"/>
    <property type="match status" value="1"/>
</dbReference>
<proteinExistence type="predicted"/>
<dbReference type="SUPFAM" id="SSF52343">
    <property type="entry name" value="Ferredoxin reductase-like, C-terminal NADP-linked domain"/>
    <property type="match status" value="1"/>
</dbReference>
<dbReference type="InterPro" id="IPR006058">
    <property type="entry name" value="2Fe2S_fd_BS"/>
</dbReference>
<dbReference type="InterPro" id="IPR017927">
    <property type="entry name" value="FAD-bd_FR_type"/>
</dbReference>
<name>A0A846WKR0_9ACTN</name>
<evidence type="ECO:0000259" key="12">
    <source>
        <dbReference type="PROSITE" id="PS51384"/>
    </source>
</evidence>
<evidence type="ECO:0000256" key="7">
    <source>
        <dbReference type="ARBA" id="ARBA00023002"/>
    </source>
</evidence>
<protein>
    <submittedName>
        <fullName evidence="13">Oxidoreductase</fullName>
    </submittedName>
</protein>
<keyword evidence="6" id="KW-0479">Metal-binding</keyword>
<evidence type="ECO:0000256" key="10">
    <source>
        <dbReference type="SAM" id="MobiDB-lite"/>
    </source>
</evidence>
<dbReference type="AlphaFoldDB" id="A0A846WKR0"/>
<evidence type="ECO:0000256" key="4">
    <source>
        <dbReference type="ARBA" id="ARBA00022643"/>
    </source>
</evidence>
<gene>
    <name evidence="13" type="ORF">HGA05_07485</name>
</gene>
<dbReference type="Gene3D" id="3.40.50.80">
    <property type="entry name" value="Nucleotide-binding domain of ferredoxin-NADP reductase (FNR) module"/>
    <property type="match status" value="1"/>
</dbReference>
<keyword evidence="8" id="KW-0408">Iron</keyword>
<evidence type="ECO:0000256" key="5">
    <source>
        <dbReference type="ARBA" id="ARBA00022714"/>
    </source>
</evidence>
<evidence type="ECO:0000313" key="13">
    <source>
        <dbReference type="EMBL" id="NKY01410.1"/>
    </source>
</evidence>
<dbReference type="InterPro" id="IPR054582">
    <property type="entry name" value="DmmA-like_N"/>
</dbReference>
<evidence type="ECO:0000313" key="14">
    <source>
        <dbReference type="Proteomes" id="UP000563898"/>
    </source>
</evidence>
<dbReference type="PROSITE" id="PS51085">
    <property type="entry name" value="2FE2S_FER_2"/>
    <property type="match status" value="1"/>
</dbReference>
<feature type="domain" description="2Fe-2S ferredoxin-type" evidence="11">
    <location>
        <begin position="261"/>
        <end position="346"/>
    </location>
</feature>
<dbReference type="InterPro" id="IPR001041">
    <property type="entry name" value="2Fe-2S_ferredoxin-type"/>
</dbReference>
<evidence type="ECO:0000256" key="2">
    <source>
        <dbReference type="ARBA" id="ARBA00001974"/>
    </source>
</evidence>
<dbReference type="InterPro" id="IPR039261">
    <property type="entry name" value="FNR_nucleotide-bd"/>
</dbReference>
<evidence type="ECO:0000256" key="9">
    <source>
        <dbReference type="ARBA" id="ARBA00023014"/>
    </source>
</evidence>
<reference evidence="13 14" key="1">
    <citation type="submission" date="2020-04" db="EMBL/GenBank/DDBJ databases">
        <title>MicrobeNet Type strains.</title>
        <authorList>
            <person name="Nicholson A.C."/>
        </authorList>
    </citation>
    <scope>NUCLEOTIDE SEQUENCE [LARGE SCALE GENOMIC DNA]</scope>
    <source>
        <strain evidence="13 14">ATCC BAA-14</strain>
    </source>
</reference>
<keyword evidence="7" id="KW-0560">Oxidoreductase</keyword>
<keyword evidence="9" id="KW-0411">Iron-sulfur</keyword>
<dbReference type="RefSeq" id="WP_035728914.1">
    <property type="nucleotide sequence ID" value="NZ_JAAXPC010000003.1"/>
</dbReference>
<evidence type="ECO:0000256" key="6">
    <source>
        <dbReference type="ARBA" id="ARBA00022723"/>
    </source>
</evidence>
<dbReference type="SUPFAM" id="SSF63380">
    <property type="entry name" value="Riboflavin synthase domain-like"/>
    <property type="match status" value="1"/>
</dbReference>
<dbReference type="SUPFAM" id="SSF54292">
    <property type="entry name" value="2Fe-2S ferredoxin-like"/>
    <property type="match status" value="1"/>
</dbReference>
<accession>A0A846WKR0</accession>
<dbReference type="PROSITE" id="PS00197">
    <property type="entry name" value="2FE2S_FER_1"/>
    <property type="match status" value="1"/>
</dbReference>
<comment type="caution">
    <text evidence="13">The sequence shown here is derived from an EMBL/GenBank/DDBJ whole genome shotgun (WGS) entry which is preliminary data.</text>
</comment>
<dbReference type="GO" id="GO:0046872">
    <property type="term" value="F:metal ion binding"/>
    <property type="evidence" value="ECO:0007669"/>
    <property type="project" value="UniProtKB-KW"/>
</dbReference>
<dbReference type="InterPro" id="IPR050415">
    <property type="entry name" value="MRET"/>
</dbReference>
<dbReference type="GO" id="GO:0051537">
    <property type="term" value="F:2 iron, 2 sulfur cluster binding"/>
    <property type="evidence" value="ECO:0007669"/>
    <property type="project" value="UniProtKB-KW"/>
</dbReference>
<evidence type="ECO:0000256" key="8">
    <source>
        <dbReference type="ARBA" id="ARBA00023004"/>
    </source>
</evidence>
<comment type="cofactor">
    <cofactor evidence="2">
        <name>FAD</name>
        <dbReference type="ChEBI" id="CHEBI:57692"/>
    </cofactor>
</comment>
<dbReference type="GO" id="GO:0016491">
    <property type="term" value="F:oxidoreductase activity"/>
    <property type="evidence" value="ECO:0007669"/>
    <property type="project" value="UniProtKB-KW"/>
</dbReference>
<dbReference type="PANTHER" id="PTHR47354:SF1">
    <property type="entry name" value="CARNITINE MONOOXYGENASE REDUCTASE SUBUNIT"/>
    <property type="match status" value="1"/>
</dbReference>
<feature type="region of interest" description="Disordered" evidence="10">
    <location>
        <begin position="38"/>
        <end position="62"/>
    </location>
</feature>
<dbReference type="CDD" id="cd00207">
    <property type="entry name" value="fer2"/>
    <property type="match status" value="1"/>
</dbReference>
<dbReference type="PROSITE" id="PS51384">
    <property type="entry name" value="FAD_FR"/>
    <property type="match status" value="1"/>
</dbReference>
<evidence type="ECO:0000256" key="1">
    <source>
        <dbReference type="ARBA" id="ARBA00001917"/>
    </source>
</evidence>
<organism evidence="13 14">
    <name type="scientific">Gordonia polyisoprenivorans</name>
    <dbReference type="NCBI Taxonomy" id="84595"/>
    <lineage>
        <taxon>Bacteria</taxon>
        <taxon>Bacillati</taxon>
        <taxon>Actinomycetota</taxon>
        <taxon>Actinomycetes</taxon>
        <taxon>Mycobacteriales</taxon>
        <taxon>Gordoniaceae</taxon>
        <taxon>Gordonia</taxon>
    </lineage>
</organism>
<dbReference type="Pfam" id="PF00111">
    <property type="entry name" value="Fer2"/>
    <property type="match status" value="1"/>
</dbReference>
<dbReference type="Proteomes" id="UP000563898">
    <property type="component" value="Unassembled WGS sequence"/>
</dbReference>
<dbReference type="Gene3D" id="3.10.20.30">
    <property type="match status" value="1"/>
</dbReference>
<comment type="cofactor">
    <cofactor evidence="1">
        <name>FMN</name>
        <dbReference type="ChEBI" id="CHEBI:58210"/>
    </cofactor>
</comment>
<evidence type="ECO:0000256" key="3">
    <source>
        <dbReference type="ARBA" id="ARBA00022630"/>
    </source>
</evidence>
<dbReference type="PRINTS" id="PR00409">
    <property type="entry name" value="PHDIOXRDTASE"/>
</dbReference>
<dbReference type="InterPro" id="IPR012675">
    <property type="entry name" value="Beta-grasp_dom_sf"/>
</dbReference>
<dbReference type="CDD" id="cd06185">
    <property type="entry name" value="PDR_like"/>
    <property type="match status" value="1"/>
</dbReference>
<feature type="domain" description="FAD-binding FR-type" evidence="12">
    <location>
        <begin position="10"/>
        <end position="134"/>
    </location>
</feature>
<dbReference type="Pfam" id="PF22290">
    <property type="entry name" value="DmmA-like_N"/>
    <property type="match status" value="1"/>
</dbReference>
<evidence type="ECO:0000259" key="11">
    <source>
        <dbReference type="PROSITE" id="PS51085"/>
    </source>
</evidence>
<keyword evidence="4" id="KW-0288">FMN</keyword>
<dbReference type="InterPro" id="IPR036010">
    <property type="entry name" value="2Fe-2S_ferredoxin-like_sf"/>
</dbReference>